<comment type="catalytic activity">
    <reaction evidence="9">
        <text>N-terminal L-prolyl-L-prolyl-L-lysyl-[protein] + 2 S-adenosyl-L-methionine = N-terminal N,N-dimethyl-L-prolyl-L-prolyl-L-lysyl-[protein] + 2 S-adenosyl-L-homocysteine + 2 H(+)</text>
        <dbReference type="Rhea" id="RHEA:54736"/>
        <dbReference type="Rhea" id="RHEA-COMP:13787"/>
        <dbReference type="Rhea" id="RHEA-COMP:13974"/>
        <dbReference type="ChEBI" id="CHEBI:15378"/>
        <dbReference type="ChEBI" id="CHEBI:57856"/>
        <dbReference type="ChEBI" id="CHEBI:59789"/>
        <dbReference type="ChEBI" id="CHEBI:138059"/>
        <dbReference type="ChEBI" id="CHEBI:138318"/>
        <dbReference type="EC" id="2.1.1.244"/>
    </reaction>
</comment>
<keyword evidence="2" id="KW-0489">Methyltransferase</keyword>
<evidence type="ECO:0000256" key="2">
    <source>
        <dbReference type="ARBA" id="ARBA00022603"/>
    </source>
</evidence>
<dbReference type="GO" id="GO:0005737">
    <property type="term" value="C:cytoplasm"/>
    <property type="evidence" value="ECO:0007669"/>
    <property type="project" value="TreeGrafter"/>
</dbReference>
<dbReference type="PANTHER" id="PTHR12753">
    <property type="entry name" value="AD-003 - RELATED"/>
    <property type="match status" value="1"/>
</dbReference>
<evidence type="ECO:0000256" key="7">
    <source>
        <dbReference type="ARBA" id="ARBA00043129"/>
    </source>
</evidence>
<dbReference type="EMBL" id="AAYY01000002">
    <property type="protein sequence ID" value="EDP44884.1"/>
    <property type="molecule type" value="Genomic_DNA"/>
</dbReference>
<evidence type="ECO:0000256" key="1">
    <source>
        <dbReference type="ARBA" id="ARBA00009059"/>
    </source>
</evidence>
<evidence type="ECO:0000256" key="6">
    <source>
        <dbReference type="ARBA" id="ARBA00039449"/>
    </source>
</evidence>
<dbReference type="Proteomes" id="UP000008837">
    <property type="component" value="Unassembled WGS sequence"/>
</dbReference>
<proteinExistence type="inferred from homology"/>
<keyword evidence="3" id="KW-0808">Transferase</keyword>
<dbReference type="InParanoid" id="A8PUI0"/>
<evidence type="ECO:0000256" key="3">
    <source>
        <dbReference type="ARBA" id="ARBA00022679"/>
    </source>
</evidence>
<comment type="catalytic activity">
    <reaction evidence="10">
        <text>N-terminal L-alanyl-L-prolyl-L-lysyl-[protein] + 3 S-adenosyl-L-methionine = N-terminal N,N,N-trimethyl-L-alanyl-L-prolyl-L-lysyl-[protein] + 3 S-adenosyl-L-homocysteine + 3 H(+)</text>
        <dbReference type="Rhea" id="RHEA:54712"/>
        <dbReference type="Rhea" id="RHEA-COMP:13785"/>
        <dbReference type="Rhea" id="RHEA-COMP:13971"/>
        <dbReference type="ChEBI" id="CHEBI:15378"/>
        <dbReference type="ChEBI" id="CHEBI:57856"/>
        <dbReference type="ChEBI" id="CHEBI:59789"/>
        <dbReference type="ChEBI" id="CHEBI:138057"/>
        <dbReference type="ChEBI" id="CHEBI:138315"/>
        <dbReference type="EC" id="2.1.1.244"/>
    </reaction>
</comment>
<dbReference type="InterPro" id="IPR008576">
    <property type="entry name" value="MeTrfase_NTM1"/>
</dbReference>
<dbReference type="RefSeq" id="XP_001732098.1">
    <property type="nucleotide sequence ID" value="XM_001732046.1"/>
</dbReference>
<dbReference type="AlphaFoldDB" id="A8PUI0"/>
<gene>
    <name evidence="12" type="ORF">MGL_0691</name>
</gene>
<keyword evidence="13" id="KW-1185">Reference proteome</keyword>
<dbReference type="Gene3D" id="3.40.50.150">
    <property type="entry name" value="Vaccinia Virus protein VP39"/>
    <property type="match status" value="1"/>
</dbReference>
<dbReference type="VEuPathDB" id="FungiDB:MGL_0691"/>
<dbReference type="GO" id="GO:0032259">
    <property type="term" value="P:methylation"/>
    <property type="evidence" value="ECO:0007669"/>
    <property type="project" value="UniProtKB-KW"/>
</dbReference>
<dbReference type="STRING" id="425265.A8PUI0"/>
<accession>A8PUI0</accession>
<evidence type="ECO:0000313" key="12">
    <source>
        <dbReference type="EMBL" id="EDP44884.1"/>
    </source>
</evidence>
<dbReference type="SUPFAM" id="SSF53335">
    <property type="entry name" value="S-adenosyl-L-methionine-dependent methyltransferases"/>
    <property type="match status" value="1"/>
</dbReference>
<evidence type="ECO:0000256" key="10">
    <source>
        <dbReference type="ARBA" id="ARBA00048167"/>
    </source>
</evidence>
<evidence type="ECO:0000256" key="5">
    <source>
        <dbReference type="ARBA" id="ARBA00039112"/>
    </source>
</evidence>
<dbReference type="InterPro" id="IPR029063">
    <property type="entry name" value="SAM-dependent_MTases_sf"/>
</dbReference>
<reference evidence="12 13" key="1">
    <citation type="journal article" date="2007" name="Proc. Natl. Acad. Sci. U.S.A.">
        <title>Dandruff-associated Malassezia genomes reveal convergent and divergent virulence traits shared with plant and human fungal pathogens.</title>
        <authorList>
            <person name="Xu J."/>
            <person name="Saunders C.W."/>
            <person name="Hu P."/>
            <person name="Grant R.A."/>
            <person name="Boekhout T."/>
            <person name="Kuramae E.E."/>
            <person name="Kronstad J.W."/>
            <person name="Deangelis Y.M."/>
            <person name="Reeder N.L."/>
            <person name="Johnstone K.R."/>
            <person name="Leland M."/>
            <person name="Fieno A.M."/>
            <person name="Begley W.M."/>
            <person name="Sun Y."/>
            <person name="Lacey M.P."/>
            <person name="Chaudhary T."/>
            <person name="Keough T."/>
            <person name="Chu L."/>
            <person name="Sears R."/>
            <person name="Yuan B."/>
            <person name="Dawson T.L.Jr."/>
        </authorList>
    </citation>
    <scope>NUCLEOTIDE SEQUENCE [LARGE SCALE GENOMIC DNA]</scope>
    <source>
        <strain evidence="13">ATCC MYA-4612 / CBS 7966</strain>
    </source>
</reference>
<comment type="similarity">
    <text evidence="1">Belongs to the methyltransferase superfamily. NTM1 family.</text>
</comment>
<evidence type="ECO:0000256" key="4">
    <source>
        <dbReference type="ARBA" id="ARBA00022691"/>
    </source>
</evidence>
<dbReference type="OMA" id="PVRMYCL"/>
<feature type="region of interest" description="Disordered" evidence="11">
    <location>
        <begin position="163"/>
        <end position="187"/>
    </location>
</feature>
<dbReference type="GO" id="GO:0071885">
    <property type="term" value="F:N-terminal protein N-methyltransferase activity"/>
    <property type="evidence" value="ECO:0007669"/>
    <property type="project" value="UniProtKB-EC"/>
</dbReference>
<dbReference type="KEGG" id="mgl:MGL_0691"/>
<sequence>MTTIRQVHPSPNVAKGVEYWEGVPATVDGVLGGYGNGTLPRVDALGSRTFLLRTLPYLSSTPPPALNESPQMWTHERIRQRGGKGKTVTRALDCGAGVGRVTEHVLLPLVDEVHMVEPVLKFLQEAKRRSASWKPLQLSVEQSPFCARKAVYFHTSTLQEFRVADPMSSQDTPHQRSTAPPPSYMQGKVTEPPVKPVLYDIVLCQWCLQHLSEADLILFLKDAKTTLRPPSSGGDATFTCDGGVIFVKENVCRDADDGGEASWYDSEDYSVTRSRTLYERIFREAGLSVVRSEVQLGFPPELFDVQMCVTQK</sequence>
<dbReference type="PANTHER" id="PTHR12753:SF0">
    <property type="entry name" value="ALPHA N-TERMINAL PROTEIN METHYLTRANSFERASE 1"/>
    <property type="match status" value="1"/>
</dbReference>
<keyword evidence="4" id="KW-0949">S-adenosyl-L-methionine</keyword>
<protein>
    <recommendedName>
        <fullName evidence="6">Alpha N-terminal protein methyltransferase 1</fullName>
        <ecNumber evidence="5">2.1.1.244</ecNumber>
    </recommendedName>
    <alternativeName>
        <fullName evidence="7">X-Pro-Lys N-terminal protein methyltransferase 1</fullName>
    </alternativeName>
</protein>
<name>A8PUI0_MALGO</name>
<feature type="compositionally biased region" description="Polar residues" evidence="11">
    <location>
        <begin position="167"/>
        <end position="178"/>
    </location>
</feature>
<dbReference type="EC" id="2.1.1.244" evidence="5"/>
<evidence type="ECO:0000313" key="13">
    <source>
        <dbReference type="Proteomes" id="UP000008837"/>
    </source>
</evidence>
<dbReference type="Pfam" id="PF05891">
    <property type="entry name" value="Methyltransf_PK"/>
    <property type="match status" value="3"/>
</dbReference>
<evidence type="ECO:0000256" key="11">
    <source>
        <dbReference type="SAM" id="MobiDB-lite"/>
    </source>
</evidence>
<comment type="catalytic activity">
    <reaction evidence="8">
        <text>N-terminal L-seryl-L-prolyl-L-lysyl-[protein] + 3 S-adenosyl-L-methionine = N-terminal N,N,N-trimethyl-L-seryl-L-prolyl-L-lysyl-[protein] + 3 S-adenosyl-L-homocysteine + 3 H(+)</text>
        <dbReference type="Rhea" id="RHEA:54724"/>
        <dbReference type="Rhea" id="RHEA-COMP:13789"/>
        <dbReference type="Rhea" id="RHEA-COMP:13973"/>
        <dbReference type="ChEBI" id="CHEBI:15378"/>
        <dbReference type="ChEBI" id="CHEBI:57856"/>
        <dbReference type="ChEBI" id="CHEBI:59789"/>
        <dbReference type="ChEBI" id="CHEBI:138061"/>
        <dbReference type="ChEBI" id="CHEBI:138317"/>
        <dbReference type="EC" id="2.1.1.244"/>
    </reaction>
</comment>
<organism evidence="12 13">
    <name type="scientific">Malassezia globosa (strain ATCC MYA-4612 / CBS 7966)</name>
    <name type="common">Dandruff-associated fungus</name>
    <dbReference type="NCBI Taxonomy" id="425265"/>
    <lineage>
        <taxon>Eukaryota</taxon>
        <taxon>Fungi</taxon>
        <taxon>Dikarya</taxon>
        <taxon>Basidiomycota</taxon>
        <taxon>Ustilaginomycotina</taxon>
        <taxon>Malasseziomycetes</taxon>
        <taxon>Malasseziales</taxon>
        <taxon>Malasseziaceae</taxon>
        <taxon>Malassezia</taxon>
    </lineage>
</organism>
<dbReference type="OrthoDB" id="1298661at2759"/>
<dbReference type="GeneID" id="5856404"/>
<comment type="caution">
    <text evidence="12">The sequence shown here is derived from an EMBL/GenBank/DDBJ whole genome shotgun (WGS) entry which is preliminary data.</text>
</comment>
<dbReference type="FunCoup" id="A8PUI0">
    <property type="interactions" value="381"/>
</dbReference>
<evidence type="ECO:0000256" key="8">
    <source>
        <dbReference type="ARBA" id="ARBA00047306"/>
    </source>
</evidence>
<evidence type="ECO:0000256" key="9">
    <source>
        <dbReference type="ARBA" id="ARBA00047885"/>
    </source>
</evidence>